<reference evidence="4 5" key="1">
    <citation type="journal article" date="2017" name="Curr. Biol.">
        <title>Genome architecture and evolution of a unichromosomal asexual nematode.</title>
        <authorList>
            <person name="Fradin H."/>
            <person name="Zegar C."/>
            <person name="Gutwein M."/>
            <person name="Lucas J."/>
            <person name="Kovtun M."/>
            <person name="Corcoran D."/>
            <person name="Baugh L.R."/>
            <person name="Kiontke K."/>
            <person name="Gunsalus K."/>
            <person name="Fitch D.H."/>
            <person name="Piano F."/>
        </authorList>
    </citation>
    <scope>NUCLEOTIDE SEQUENCE [LARGE SCALE GENOMIC DNA]</scope>
    <source>
        <strain evidence="4">PF1309</strain>
    </source>
</reference>
<comment type="caution">
    <text evidence="4">The sequence shown here is derived from an EMBL/GenBank/DDBJ whole genome shotgun (WGS) entry which is preliminary data.</text>
</comment>
<feature type="domain" description="Galectin" evidence="3">
    <location>
        <begin position="189"/>
        <end position="321"/>
    </location>
</feature>
<evidence type="ECO:0000313" key="4">
    <source>
        <dbReference type="EMBL" id="PAV63097.1"/>
    </source>
</evidence>
<dbReference type="SMART" id="SM00908">
    <property type="entry name" value="Gal-bind_lectin"/>
    <property type="match status" value="2"/>
</dbReference>
<dbReference type="EMBL" id="LIAE01010330">
    <property type="protein sequence ID" value="PAV63097.1"/>
    <property type="molecule type" value="Genomic_DNA"/>
</dbReference>
<dbReference type="InterPro" id="IPR013320">
    <property type="entry name" value="ConA-like_dom_sf"/>
</dbReference>
<dbReference type="PANTHER" id="PTHR11346">
    <property type="entry name" value="GALECTIN"/>
    <property type="match status" value="1"/>
</dbReference>
<dbReference type="Proteomes" id="UP000218231">
    <property type="component" value="Unassembled WGS sequence"/>
</dbReference>
<dbReference type="OrthoDB" id="6251307at2759"/>
<dbReference type="PANTHER" id="PTHR11346:SF171">
    <property type="entry name" value="GALECTIN"/>
    <property type="match status" value="1"/>
</dbReference>
<dbReference type="STRING" id="2018661.A0A2A2JN76"/>
<dbReference type="Pfam" id="PF00337">
    <property type="entry name" value="Gal-bind_lectin"/>
    <property type="match status" value="2"/>
</dbReference>
<protein>
    <recommendedName>
        <fullName evidence="2">Galectin</fullName>
    </recommendedName>
</protein>
<proteinExistence type="predicted"/>
<dbReference type="InterPro" id="IPR044156">
    <property type="entry name" value="Galectin-like"/>
</dbReference>
<dbReference type="SUPFAM" id="SSF49899">
    <property type="entry name" value="Concanavalin A-like lectins/glucanases"/>
    <property type="match status" value="2"/>
</dbReference>
<evidence type="ECO:0000256" key="2">
    <source>
        <dbReference type="RuleBase" id="RU102079"/>
    </source>
</evidence>
<dbReference type="AlphaFoldDB" id="A0A2A2JN76"/>
<organism evidence="4 5">
    <name type="scientific">Diploscapter pachys</name>
    <dbReference type="NCBI Taxonomy" id="2018661"/>
    <lineage>
        <taxon>Eukaryota</taxon>
        <taxon>Metazoa</taxon>
        <taxon>Ecdysozoa</taxon>
        <taxon>Nematoda</taxon>
        <taxon>Chromadorea</taxon>
        <taxon>Rhabditida</taxon>
        <taxon>Rhabditina</taxon>
        <taxon>Rhabditomorpha</taxon>
        <taxon>Rhabditoidea</taxon>
        <taxon>Rhabditidae</taxon>
        <taxon>Diploscapter</taxon>
    </lineage>
</organism>
<dbReference type="GO" id="GO:0030246">
    <property type="term" value="F:carbohydrate binding"/>
    <property type="evidence" value="ECO:0007669"/>
    <property type="project" value="UniProtKB-UniRule"/>
</dbReference>
<gene>
    <name evidence="4" type="ORF">WR25_17336</name>
</gene>
<evidence type="ECO:0000259" key="3">
    <source>
        <dbReference type="PROSITE" id="PS51304"/>
    </source>
</evidence>
<dbReference type="Gene3D" id="2.60.120.200">
    <property type="match status" value="2"/>
</dbReference>
<keyword evidence="1 2" id="KW-0430">Lectin</keyword>
<dbReference type="InterPro" id="IPR001079">
    <property type="entry name" value="Galectin_CRD"/>
</dbReference>
<keyword evidence="5" id="KW-1185">Reference proteome</keyword>
<sequence length="322" mass="36143">MILIGKLFEEVPFVSAIVGGMFPGRAVVVAGHVLQSNSQKRFAIDLCCGLLISGDHMDNKALHFNPRFESGGFFSSGDRQLVLNSYIGSQWGEEVRFMNPFKEGKPFQVRILVCDKYFKIAVNGKHLCDYEHRVPVDQIKTISIGGNIRADYIEFQPPIAKDGNIQNGGSIPRPLNEVTRIDKPTIPFSLAIPIGGFVSPHLMQFTLTPFISGERFVIDLYSVAESVFHFRIDMPKDKQKPAVVRNSTRNGVWQKEERDIGEFPFHKGITHDITLVAYAKSVAVDVDGMPFVKFVYRGDDPSRIDRVTVKGDCVLQRFIHRG</sequence>
<dbReference type="PROSITE" id="PS51304">
    <property type="entry name" value="GALECTIN"/>
    <property type="match status" value="2"/>
</dbReference>
<dbReference type="CDD" id="cd00070">
    <property type="entry name" value="GLECT"/>
    <property type="match status" value="2"/>
</dbReference>
<evidence type="ECO:0000313" key="5">
    <source>
        <dbReference type="Proteomes" id="UP000218231"/>
    </source>
</evidence>
<dbReference type="GO" id="GO:0016936">
    <property type="term" value="F:galactoside binding"/>
    <property type="evidence" value="ECO:0007669"/>
    <property type="project" value="TreeGrafter"/>
</dbReference>
<accession>A0A2A2JN76</accession>
<dbReference type="SMART" id="SM00276">
    <property type="entry name" value="GLECT"/>
    <property type="match status" value="2"/>
</dbReference>
<feature type="domain" description="Galectin" evidence="3">
    <location>
        <begin position="13"/>
        <end position="156"/>
    </location>
</feature>
<name>A0A2A2JN76_9BILA</name>
<evidence type="ECO:0000256" key="1">
    <source>
        <dbReference type="ARBA" id="ARBA00022734"/>
    </source>
</evidence>